<dbReference type="Proteomes" id="UP000048841">
    <property type="component" value="Unassembled WGS sequence"/>
</dbReference>
<dbReference type="Pfam" id="PF06252">
    <property type="entry name" value="GemA"/>
    <property type="match status" value="1"/>
</dbReference>
<dbReference type="EMBL" id="CGBR01000005">
    <property type="protein sequence ID" value="CFQ57528.1"/>
    <property type="molecule type" value="Genomic_DNA"/>
</dbReference>
<proteinExistence type="predicted"/>
<sequence length="184" mass="20936">MNKPQIIRLIHIAKSQLKLDDDTYRVLLANAANGKTSCSVMSFQELQDVYSEFQQRGFKRHFKKPTPRVKPNSKGLSRAAEIPKIRAVWNTMFLHGFVGSDDELALNAYVKRMTSQLNKGVGVAEVGWLDGWLAFRVLECIKQWHIRLMLESMVARRKALPVNPMTGDESRDYPVIANAYEASL</sequence>
<dbReference type="RefSeq" id="WP_023160738.1">
    <property type="nucleotide sequence ID" value="NZ_CGBR01000005.1"/>
</dbReference>
<evidence type="ECO:0000313" key="2">
    <source>
        <dbReference type="Proteomes" id="UP000048841"/>
    </source>
</evidence>
<organism evidence="1 2">
    <name type="scientific">Yersinia enterocolitica</name>
    <dbReference type="NCBI Taxonomy" id="630"/>
    <lineage>
        <taxon>Bacteria</taxon>
        <taxon>Pseudomonadati</taxon>
        <taxon>Pseudomonadota</taxon>
        <taxon>Gammaproteobacteria</taxon>
        <taxon>Enterobacterales</taxon>
        <taxon>Yersiniaceae</taxon>
        <taxon>Yersinia</taxon>
    </lineage>
</organism>
<dbReference type="InterPro" id="IPR009363">
    <property type="entry name" value="Phage_Mu_Gp16"/>
</dbReference>
<gene>
    <name evidence="1" type="ORF">ERS137941_01175</name>
</gene>
<name>A0A0H5G3A4_YEREN</name>
<protein>
    <submittedName>
        <fullName evidence="1">Mu-like prophage protein gp16</fullName>
    </submittedName>
</protein>
<evidence type="ECO:0000313" key="1">
    <source>
        <dbReference type="EMBL" id="CFQ57528.1"/>
    </source>
</evidence>
<dbReference type="AlphaFoldDB" id="A0A0H5G3A4"/>
<accession>A0A0H5G3A4</accession>
<reference evidence="1 2" key="1">
    <citation type="submission" date="2015-03" db="EMBL/GenBank/DDBJ databases">
        <authorList>
            <person name="Murphy D."/>
        </authorList>
    </citation>
    <scope>NUCLEOTIDE SEQUENCE [LARGE SCALE GENOMIC DNA]</scope>
    <source>
        <strain evidence="1 2">IP26249</strain>
    </source>
</reference>